<dbReference type="AlphaFoldDB" id="A0A1I6EF49"/>
<comment type="subunit">
    <text evidence="9">Forms a complex with TatC.</text>
</comment>
<keyword evidence="2 9" id="KW-0813">Transport</keyword>
<evidence type="ECO:0000256" key="7">
    <source>
        <dbReference type="ARBA" id="ARBA00023010"/>
    </source>
</evidence>
<evidence type="ECO:0000313" key="11">
    <source>
        <dbReference type="EMBL" id="SFR16122.1"/>
    </source>
</evidence>
<comment type="similarity">
    <text evidence="9">Belongs to the TatA/E family.</text>
</comment>
<dbReference type="InterPro" id="IPR006312">
    <property type="entry name" value="TatA/E"/>
</dbReference>
<reference evidence="12" key="1">
    <citation type="submission" date="2016-10" db="EMBL/GenBank/DDBJ databases">
        <authorList>
            <person name="Varghese N."/>
            <person name="Submissions S."/>
        </authorList>
    </citation>
    <scope>NUCLEOTIDE SEQUENCE [LARGE SCALE GENOMIC DNA]</scope>
    <source>
        <strain evidence="12">DSM 3669</strain>
    </source>
</reference>
<proteinExistence type="inferred from homology"/>
<dbReference type="InterPro" id="IPR003369">
    <property type="entry name" value="TatA/B/E"/>
</dbReference>
<keyword evidence="7 9" id="KW-0811">Translocation</keyword>
<evidence type="ECO:0000256" key="2">
    <source>
        <dbReference type="ARBA" id="ARBA00022448"/>
    </source>
</evidence>
<evidence type="ECO:0000256" key="6">
    <source>
        <dbReference type="ARBA" id="ARBA00022989"/>
    </source>
</evidence>
<evidence type="ECO:0000256" key="10">
    <source>
        <dbReference type="SAM" id="MobiDB-lite"/>
    </source>
</evidence>
<evidence type="ECO:0000256" key="9">
    <source>
        <dbReference type="HAMAP-Rule" id="MF_00236"/>
    </source>
</evidence>
<accession>A0A1I6EF49</accession>
<keyword evidence="4 9" id="KW-0812">Transmembrane</keyword>
<feature type="transmembrane region" description="Helical" evidence="9">
    <location>
        <begin position="6"/>
        <end position="24"/>
    </location>
</feature>
<dbReference type="NCBIfam" id="TIGR01411">
    <property type="entry name" value="tatAE"/>
    <property type="match status" value="1"/>
</dbReference>
<dbReference type="Pfam" id="PF02416">
    <property type="entry name" value="TatA_B_E"/>
    <property type="match status" value="1"/>
</dbReference>
<dbReference type="PANTHER" id="PTHR42982">
    <property type="entry name" value="SEC-INDEPENDENT PROTEIN TRANSLOCASE PROTEIN TATA"/>
    <property type="match status" value="1"/>
</dbReference>
<organism evidence="11 12">
    <name type="scientific">Desulfoscipio geothermicus DSM 3669</name>
    <dbReference type="NCBI Taxonomy" id="1121426"/>
    <lineage>
        <taxon>Bacteria</taxon>
        <taxon>Bacillati</taxon>
        <taxon>Bacillota</taxon>
        <taxon>Clostridia</taxon>
        <taxon>Eubacteriales</taxon>
        <taxon>Desulfallaceae</taxon>
        <taxon>Desulfoscipio</taxon>
    </lineage>
</organism>
<evidence type="ECO:0000313" key="12">
    <source>
        <dbReference type="Proteomes" id="UP000199584"/>
    </source>
</evidence>
<feature type="compositionally biased region" description="Basic and acidic residues" evidence="10">
    <location>
        <begin position="52"/>
        <end position="61"/>
    </location>
</feature>
<dbReference type="Proteomes" id="UP000199584">
    <property type="component" value="Unassembled WGS sequence"/>
</dbReference>
<gene>
    <name evidence="9" type="primary">tatA</name>
    <name evidence="11" type="ORF">SAMN05660706_13823</name>
</gene>
<dbReference type="RefSeq" id="WP_092487242.1">
    <property type="nucleotide sequence ID" value="NZ_FOYM01000038.1"/>
</dbReference>
<dbReference type="STRING" id="39060.SAMN05660706_13823"/>
<evidence type="ECO:0000256" key="1">
    <source>
        <dbReference type="ARBA" id="ARBA00004162"/>
    </source>
</evidence>
<evidence type="ECO:0000256" key="5">
    <source>
        <dbReference type="ARBA" id="ARBA00022927"/>
    </source>
</evidence>
<dbReference type="GO" id="GO:0008320">
    <property type="term" value="F:protein transmembrane transporter activity"/>
    <property type="evidence" value="ECO:0007669"/>
    <property type="project" value="UniProtKB-UniRule"/>
</dbReference>
<keyword evidence="6 9" id="KW-1133">Transmembrane helix</keyword>
<dbReference type="HAMAP" id="MF_00236">
    <property type="entry name" value="TatA_E"/>
    <property type="match status" value="1"/>
</dbReference>
<dbReference type="GO" id="GO:0043953">
    <property type="term" value="P:protein transport by the Tat complex"/>
    <property type="evidence" value="ECO:0007669"/>
    <property type="project" value="UniProtKB-UniRule"/>
</dbReference>
<dbReference type="EMBL" id="FOYM01000038">
    <property type="protein sequence ID" value="SFR16122.1"/>
    <property type="molecule type" value="Genomic_DNA"/>
</dbReference>
<keyword evidence="12" id="KW-1185">Reference proteome</keyword>
<comment type="function">
    <text evidence="9">Part of the twin-arginine translocation (Tat) system that transports large folded proteins containing a characteristic twin-arginine motif in their signal peptide across membranes. TatA could form the protein-conducting channel of the Tat system.</text>
</comment>
<comment type="subcellular location">
    <subcellularLocation>
        <location evidence="1 9">Cell membrane</location>
        <topology evidence="1 9">Single-pass membrane protein</topology>
    </subcellularLocation>
</comment>
<protein>
    <recommendedName>
        <fullName evidence="9">Sec-independent protein translocase protein TatA</fullName>
    </recommendedName>
</protein>
<dbReference type="Gene3D" id="1.20.5.3310">
    <property type="match status" value="1"/>
</dbReference>
<keyword evidence="8 9" id="KW-0472">Membrane</keyword>
<name>A0A1I6EF49_9FIRM</name>
<dbReference type="PANTHER" id="PTHR42982:SF1">
    <property type="entry name" value="SEC-INDEPENDENT PROTEIN TRANSLOCASE PROTEIN TATA"/>
    <property type="match status" value="1"/>
</dbReference>
<keyword evidence="3 9" id="KW-1003">Cell membrane</keyword>
<feature type="region of interest" description="Disordered" evidence="10">
    <location>
        <begin position="44"/>
        <end position="76"/>
    </location>
</feature>
<evidence type="ECO:0000256" key="4">
    <source>
        <dbReference type="ARBA" id="ARBA00022692"/>
    </source>
</evidence>
<dbReference type="GO" id="GO:0033281">
    <property type="term" value="C:TAT protein transport complex"/>
    <property type="evidence" value="ECO:0007669"/>
    <property type="project" value="UniProtKB-UniRule"/>
</dbReference>
<evidence type="ECO:0000256" key="3">
    <source>
        <dbReference type="ARBA" id="ARBA00022475"/>
    </source>
</evidence>
<keyword evidence="5 9" id="KW-0653">Protein transport</keyword>
<evidence type="ECO:0000256" key="8">
    <source>
        <dbReference type="ARBA" id="ARBA00023136"/>
    </source>
</evidence>
<sequence>MFNGLFQPTHLILILVVVLIIFGPGKLPDVGKAMGKAMRDMRNAFSDDEEGKEGKGKKTEADGVMAAKELKNSNVS</sequence>